<protein>
    <submittedName>
        <fullName evidence="2">Uncharacterized protein</fullName>
    </submittedName>
</protein>
<dbReference type="Proteomes" id="UP000009374">
    <property type="component" value="Unassembled WGS sequence"/>
</dbReference>
<reference evidence="2 3" key="1">
    <citation type="journal article" date="2009" name="Appl. Environ. Microbiol.">
        <title>Community genomic and proteomic analyses of chemoautotrophic iron-oxidizing "Leptospirillum rubarum" (Group II) and "Leptospirillum ferrodiazotrophum" (Group III) bacteria in acid mine drainage biofilms.</title>
        <authorList>
            <person name="Goltsman D.S."/>
            <person name="Denef V.J."/>
            <person name="Singer S.W."/>
            <person name="VerBerkmoes N.C."/>
            <person name="Lefsrud M."/>
            <person name="Mueller R.S."/>
            <person name="Dick G.J."/>
            <person name="Sun C.L."/>
            <person name="Wheeler K.E."/>
            <person name="Zemla A."/>
            <person name="Baker B.J."/>
            <person name="Hauser L."/>
            <person name="Land M."/>
            <person name="Shah M.B."/>
            <person name="Thelen M.P."/>
            <person name="Hettich R.L."/>
            <person name="Banfield J.F."/>
        </authorList>
    </citation>
    <scope>NUCLEOTIDE SEQUENCE [LARGE SCALE GENOMIC DNA]</scope>
</reference>
<feature type="compositionally biased region" description="Basic and acidic residues" evidence="1">
    <location>
        <begin position="38"/>
        <end position="48"/>
    </location>
</feature>
<feature type="region of interest" description="Disordered" evidence="1">
    <location>
        <begin position="1"/>
        <end position="59"/>
    </location>
</feature>
<accession>C6HTR9</accession>
<sequence>MSHDKKKTPQENVESPSPPFSSPLSSRRPSGRGRIKGKGRDLLEETRGEASGIDPGLSEGKLVRGTILLNPRGFLKFVTYPWGIGRSPTRHLPW</sequence>
<dbReference type="AlphaFoldDB" id="C6HTR9"/>
<organism evidence="2 3">
    <name type="scientific">Leptospirillum ferrodiazotrophum</name>
    <dbReference type="NCBI Taxonomy" id="412449"/>
    <lineage>
        <taxon>Bacteria</taxon>
        <taxon>Pseudomonadati</taxon>
        <taxon>Nitrospirota</taxon>
        <taxon>Nitrospiria</taxon>
        <taxon>Nitrospirales</taxon>
        <taxon>Nitrospiraceae</taxon>
        <taxon>Leptospirillum</taxon>
    </lineage>
</organism>
<evidence type="ECO:0000313" key="2">
    <source>
        <dbReference type="EMBL" id="EES54034.1"/>
    </source>
</evidence>
<evidence type="ECO:0000313" key="3">
    <source>
        <dbReference type="Proteomes" id="UP000009374"/>
    </source>
</evidence>
<name>C6HTR9_9BACT</name>
<proteinExistence type="predicted"/>
<dbReference type="EMBL" id="GG693851">
    <property type="protein sequence ID" value="EES54034.1"/>
    <property type="molecule type" value="Genomic_DNA"/>
</dbReference>
<keyword evidence="3" id="KW-1185">Reference proteome</keyword>
<evidence type="ECO:0000256" key="1">
    <source>
        <dbReference type="SAM" id="MobiDB-lite"/>
    </source>
</evidence>
<gene>
    <name evidence="2" type="ORF">UBAL3_24060050</name>
</gene>